<gene>
    <name evidence="2" type="ORF">FMOSSE_LOCUS9869</name>
</gene>
<reference evidence="2" key="1">
    <citation type="submission" date="2021-06" db="EMBL/GenBank/DDBJ databases">
        <authorList>
            <person name="Kallberg Y."/>
            <person name="Tangrot J."/>
            <person name="Rosling A."/>
        </authorList>
    </citation>
    <scope>NUCLEOTIDE SEQUENCE</scope>
    <source>
        <strain evidence="2">87-6 pot B 2015</strain>
    </source>
</reference>
<accession>A0A9N9CYQ4</accession>
<organism evidence="2 3">
    <name type="scientific">Funneliformis mosseae</name>
    <name type="common">Endomycorrhizal fungus</name>
    <name type="synonym">Glomus mosseae</name>
    <dbReference type="NCBI Taxonomy" id="27381"/>
    <lineage>
        <taxon>Eukaryota</taxon>
        <taxon>Fungi</taxon>
        <taxon>Fungi incertae sedis</taxon>
        <taxon>Mucoromycota</taxon>
        <taxon>Glomeromycotina</taxon>
        <taxon>Glomeromycetes</taxon>
        <taxon>Glomerales</taxon>
        <taxon>Glomeraceae</taxon>
        <taxon>Funneliformis</taxon>
    </lineage>
</organism>
<dbReference type="EMBL" id="CAJVPP010003038">
    <property type="protein sequence ID" value="CAG8618919.1"/>
    <property type="molecule type" value="Genomic_DNA"/>
</dbReference>
<feature type="coiled-coil region" evidence="1">
    <location>
        <begin position="4"/>
        <end position="66"/>
    </location>
</feature>
<keyword evidence="3" id="KW-1185">Reference proteome</keyword>
<sequence length="105" mass="12348">MVLKNNFEKSLKELETRIKELEQSNEGLRTKFEYFEAKVIEREEENKSKQEIINKLEEKVKEEAIAKQVVINNFKENIREREECVFFCATSAKDYCGKVSHGVDA</sequence>
<proteinExistence type="predicted"/>
<comment type="caution">
    <text evidence="2">The sequence shown here is derived from an EMBL/GenBank/DDBJ whole genome shotgun (WGS) entry which is preliminary data.</text>
</comment>
<dbReference type="AlphaFoldDB" id="A0A9N9CYQ4"/>
<keyword evidence="1" id="KW-0175">Coiled coil</keyword>
<evidence type="ECO:0000256" key="1">
    <source>
        <dbReference type="SAM" id="Coils"/>
    </source>
</evidence>
<evidence type="ECO:0000313" key="2">
    <source>
        <dbReference type="EMBL" id="CAG8618919.1"/>
    </source>
</evidence>
<name>A0A9N9CYQ4_FUNMO</name>
<dbReference type="Gene3D" id="1.20.5.50">
    <property type="match status" value="1"/>
</dbReference>
<dbReference type="Proteomes" id="UP000789375">
    <property type="component" value="Unassembled WGS sequence"/>
</dbReference>
<evidence type="ECO:0000313" key="3">
    <source>
        <dbReference type="Proteomes" id="UP000789375"/>
    </source>
</evidence>
<protein>
    <submittedName>
        <fullName evidence="2">16851_t:CDS:1</fullName>
    </submittedName>
</protein>